<organism evidence="1 2">
    <name type="scientific">Polarella glacialis</name>
    <name type="common">Dinoflagellate</name>
    <dbReference type="NCBI Taxonomy" id="89957"/>
    <lineage>
        <taxon>Eukaryota</taxon>
        <taxon>Sar</taxon>
        <taxon>Alveolata</taxon>
        <taxon>Dinophyceae</taxon>
        <taxon>Suessiales</taxon>
        <taxon>Suessiaceae</taxon>
        <taxon>Polarella</taxon>
    </lineage>
</organism>
<dbReference type="EMBL" id="CAJNNV010000875">
    <property type="protein sequence ID" value="CAE8583790.1"/>
    <property type="molecule type" value="Genomic_DNA"/>
</dbReference>
<accession>A0A813D790</accession>
<dbReference type="Proteomes" id="UP000654075">
    <property type="component" value="Unassembled WGS sequence"/>
</dbReference>
<sequence length="114" mass="12894">MNHLLRAAFCINSTDLEAGSVTTCPKEASQWSKRWNIGAFHNFIASKVESQGGEQVMDFYQQYINPRHVGREVTISFAQGARFAVSRARIQSRPEADYERLLDTLSHDLDPYSG</sequence>
<keyword evidence="2" id="KW-1185">Reference proteome</keyword>
<evidence type="ECO:0000313" key="2">
    <source>
        <dbReference type="Proteomes" id="UP000654075"/>
    </source>
</evidence>
<dbReference type="InterPro" id="IPR021838">
    <property type="entry name" value="DUF3431"/>
</dbReference>
<name>A0A813D790_POLGL</name>
<evidence type="ECO:0000313" key="1">
    <source>
        <dbReference type="EMBL" id="CAE8583790.1"/>
    </source>
</evidence>
<dbReference type="OrthoDB" id="28755at2759"/>
<comment type="caution">
    <text evidence="1">The sequence shown here is derived from an EMBL/GenBank/DDBJ whole genome shotgun (WGS) entry which is preliminary data.</text>
</comment>
<proteinExistence type="predicted"/>
<dbReference type="AlphaFoldDB" id="A0A813D790"/>
<reference evidence="1" key="1">
    <citation type="submission" date="2021-02" db="EMBL/GenBank/DDBJ databases">
        <authorList>
            <person name="Dougan E. K."/>
            <person name="Rhodes N."/>
            <person name="Thang M."/>
            <person name="Chan C."/>
        </authorList>
    </citation>
    <scope>NUCLEOTIDE SEQUENCE</scope>
</reference>
<protein>
    <submittedName>
        <fullName evidence="1">Uncharacterized protein</fullName>
    </submittedName>
</protein>
<dbReference type="Pfam" id="PF11913">
    <property type="entry name" value="DUF3431"/>
    <property type="match status" value="1"/>
</dbReference>
<gene>
    <name evidence="1" type="ORF">PGLA1383_LOCUS2741</name>
</gene>